<comment type="subcellular location">
    <subcellularLocation>
        <location evidence="1">Nucleus</location>
    </subcellularLocation>
    <subcellularLocation>
        <location evidence="1">Cytoplasm</location>
    </subcellularLocation>
</comment>
<dbReference type="GO" id="GO:0005849">
    <property type="term" value="C:mRNA cleavage factor complex"/>
    <property type="evidence" value="ECO:0007669"/>
    <property type="project" value="UniProtKB-UniRule"/>
</dbReference>
<dbReference type="GO" id="GO:0003729">
    <property type="term" value="F:mRNA binding"/>
    <property type="evidence" value="ECO:0007669"/>
    <property type="project" value="UniProtKB-UniRule"/>
</dbReference>
<evidence type="ECO:0000313" key="2">
    <source>
        <dbReference type="EMBL" id="EPZ34949.1"/>
    </source>
</evidence>
<keyword evidence="3" id="KW-1185">Reference proteome</keyword>
<comment type="subunit">
    <text evidence="1">Homodimer (via N- and C-terminus); binds RNA as homodimer. Component of the cleavage factor Im (CFIm) complex.</text>
</comment>
<dbReference type="Gene3D" id="3.90.79.10">
    <property type="entry name" value="Nucleoside Triphosphate Pyrophosphohydrolase"/>
    <property type="match status" value="1"/>
</dbReference>
<dbReference type="STRING" id="988480.A0A075AXS0"/>
<dbReference type="HOGENOM" id="CLU_068704_1_1_1"/>
<evidence type="ECO:0000256" key="1">
    <source>
        <dbReference type="PIRNR" id="PIRNR017888"/>
    </source>
</evidence>
<keyword evidence="1" id="KW-0963">Cytoplasm</keyword>
<comment type="function">
    <text evidence="1">Component of the cleavage factor Im (CFIm) complex that functions as an activator of the pre-mRNA 3'-end cleavage and polyadenylation processing required for the maturation of pre-mRNA into functional mRNAs. CFIm contributes to the recruitment of multiprotein complexes on specific sequences on the pre-mRNA 3'-end, so called cleavage and polyadenylation signals (pA signals). Most pre-mRNAs contain multiple pA signals, resulting in alternative cleavage and polyadenylation (APA) producing mRNAs with variable 3'-end formation. The CFIm complex acts as a key regulator of cleavage and polyadenylation site choice during APA through its binding to 5'-UGUA-3' elements localized in the 3'-untranslated region (UTR) for a huge number of pre-mRNAs.</text>
</comment>
<organism evidence="2 3">
    <name type="scientific">Rozella allomycis (strain CSF55)</name>
    <dbReference type="NCBI Taxonomy" id="988480"/>
    <lineage>
        <taxon>Eukaryota</taxon>
        <taxon>Fungi</taxon>
        <taxon>Fungi incertae sedis</taxon>
        <taxon>Cryptomycota</taxon>
        <taxon>Cryptomycota incertae sedis</taxon>
        <taxon>Rozella</taxon>
    </lineage>
</organism>
<comment type="similarity">
    <text evidence="1">Belongs to the Nudix hydrolase family. CPSF5 subfamily.</text>
</comment>
<dbReference type="Pfam" id="PF13869">
    <property type="entry name" value="NUDIX_2"/>
    <property type="match status" value="1"/>
</dbReference>
<dbReference type="OrthoDB" id="277288at2759"/>
<protein>
    <recommendedName>
        <fullName evidence="1">Cleavage and polyadenylation specificity factor subunit 5</fullName>
    </recommendedName>
</protein>
<gene>
    <name evidence="2" type="ORF">O9G_001679</name>
</gene>
<dbReference type="OMA" id="MPEWIVH"/>
<accession>A0A075AXS0</accession>
<keyword evidence="1" id="KW-0507">mRNA processing</keyword>
<dbReference type="AlphaFoldDB" id="A0A075AXS0"/>
<dbReference type="EMBL" id="KE560903">
    <property type="protein sequence ID" value="EPZ34949.1"/>
    <property type="molecule type" value="Genomic_DNA"/>
</dbReference>
<dbReference type="PIRSF" id="PIRSF017888">
    <property type="entry name" value="CPSF-25"/>
    <property type="match status" value="1"/>
</dbReference>
<proteinExistence type="inferred from homology"/>
<evidence type="ECO:0000313" key="3">
    <source>
        <dbReference type="Proteomes" id="UP000030755"/>
    </source>
</evidence>
<name>A0A075AXS0_ROZAC</name>
<sequence length="181" mass="20704">MSVIFPLSNYFIGVKDIVSDDYLSSRKKIEQLEKDYPTLGLHVSVEAVIVAHEHNHPLIFTPGGFLKIGEDEVEGLKRILNDLLAPVNETIEWEIGEVISHWWRPHFTMDMYPYPLPHIKQQKELKKVFLVGLPEKCTFSVPKAFKVAAVPMIDVYENRANFGAIISSIPHVLSRFQFVFA</sequence>
<keyword evidence="1" id="KW-0694">RNA-binding</keyword>
<reference evidence="2 3" key="1">
    <citation type="journal article" date="2013" name="Curr. Biol.">
        <title>Shared signatures of parasitism and phylogenomics unite Cryptomycota and microsporidia.</title>
        <authorList>
            <person name="James T.Y."/>
            <person name="Pelin A."/>
            <person name="Bonen L."/>
            <person name="Ahrendt S."/>
            <person name="Sain D."/>
            <person name="Corradi N."/>
            <person name="Stajich J.E."/>
        </authorList>
    </citation>
    <scope>NUCLEOTIDE SEQUENCE [LARGE SCALE GENOMIC DNA]</scope>
    <source>
        <strain evidence="2 3">CSF55</strain>
    </source>
</reference>
<dbReference type="InterPro" id="IPR016706">
    <property type="entry name" value="Cleav_polyA_spec_factor_su5"/>
</dbReference>
<dbReference type="GO" id="GO:0031124">
    <property type="term" value="P:mRNA 3'-end processing"/>
    <property type="evidence" value="ECO:0007669"/>
    <property type="project" value="InterPro"/>
</dbReference>
<dbReference type="Proteomes" id="UP000030755">
    <property type="component" value="Unassembled WGS sequence"/>
</dbReference>
<dbReference type="PANTHER" id="PTHR13047">
    <property type="entry name" value="PRE-MRNA CLEAVAGE FACTOR IM, 25KD SUBUNIT"/>
    <property type="match status" value="1"/>
</dbReference>
<keyword evidence="1" id="KW-0539">Nucleus</keyword>
<dbReference type="GO" id="GO:0005737">
    <property type="term" value="C:cytoplasm"/>
    <property type="evidence" value="ECO:0007669"/>
    <property type="project" value="UniProtKB-SubCell"/>
</dbReference>